<dbReference type="InterPro" id="IPR036873">
    <property type="entry name" value="Rhodanese-like_dom_sf"/>
</dbReference>
<dbReference type="GO" id="GO:0004792">
    <property type="term" value="F:thiosulfate-cyanide sulfurtransferase activity"/>
    <property type="evidence" value="ECO:0007669"/>
    <property type="project" value="TreeGrafter"/>
</dbReference>
<dbReference type="AlphaFoldDB" id="A0A9W7AQA3"/>
<dbReference type="Pfam" id="PF00581">
    <property type="entry name" value="Rhodanese"/>
    <property type="match status" value="1"/>
</dbReference>
<evidence type="ECO:0000259" key="1">
    <source>
        <dbReference type="PROSITE" id="PS50206"/>
    </source>
</evidence>
<organism evidence="2 3">
    <name type="scientific">Triparma retinervis</name>
    <dbReference type="NCBI Taxonomy" id="2557542"/>
    <lineage>
        <taxon>Eukaryota</taxon>
        <taxon>Sar</taxon>
        <taxon>Stramenopiles</taxon>
        <taxon>Ochrophyta</taxon>
        <taxon>Bolidophyceae</taxon>
        <taxon>Parmales</taxon>
        <taxon>Triparmaceae</taxon>
        <taxon>Triparma</taxon>
    </lineage>
</organism>
<dbReference type="Gene3D" id="3.40.250.10">
    <property type="entry name" value="Rhodanese-like domain"/>
    <property type="match status" value="1"/>
</dbReference>
<comment type="caution">
    <text evidence="2">The sequence shown here is derived from an EMBL/GenBank/DDBJ whole genome shotgun (WGS) entry which is preliminary data.</text>
</comment>
<protein>
    <recommendedName>
        <fullName evidence="1">Rhodanese domain-containing protein</fullName>
    </recommendedName>
</protein>
<dbReference type="CDD" id="cd00158">
    <property type="entry name" value="RHOD"/>
    <property type="match status" value="1"/>
</dbReference>
<sequence>MSILTRVSRAVSLVPKSRIHLHFSSSSPSGIIPVVNSSLLHSHLKDDSNDSDFVTVDVRPMEEIRATFGRAIDEYLDPKELGSEEDFEEEFNFPHPLHDNNKTIMFICRGGVRSKLACEIARQQGVSNVANYLEGAAGWDSWWTAAS</sequence>
<evidence type="ECO:0000313" key="2">
    <source>
        <dbReference type="EMBL" id="GMH73522.1"/>
    </source>
</evidence>
<keyword evidence="3" id="KW-1185">Reference proteome</keyword>
<proteinExistence type="predicted"/>
<dbReference type="PROSITE" id="PS50206">
    <property type="entry name" value="RHODANESE_3"/>
    <property type="match status" value="1"/>
</dbReference>
<dbReference type="OrthoDB" id="566238at2759"/>
<dbReference type="EMBL" id="BRXZ01001533">
    <property type="protein sequence ID" value="GMH73522.1"/>
    <property type="molecule type" value="Genomic_DNA"/>
</dbReference>
<dbReference type="PANTHER" id="PTHR44086:SF10">
    <property type="entry name" value="THIOSULFATE SULFURTRANSFERASE_RHODANESE-LIKE DOMAIN-CONTAINING PROTEIN 3"/>
    <property type="match status" value="1"/>
</dbReference>
<accession>A0A9W7AQA3</accession>
<dbReference type="InterPro" id="IPR001763">
    <property type="entry name" value="Rhodanese-like_dom"/>
</dbReference>
<evidence type="ECO:0000313" key="3">
    <source>
        <dbReference type="Proteomes" id="UP001165082"/>
    </source>
</evidence>
<dbReference type="GO" id="GO:0005739">
    <property type="term" value="C:mitochondrion"/>
    <property type="evidence" value="ECO:0007669"/>
    <property type="project" value="TreeGrafter"/>
</dbReference>
<dbReference type="PANTHER" id="PTHR44086">
    <property type="entry name" value="THIOSULFATE SULFURTRANSFERASE RDL2, MITOCHONDRIAL-RELATED"/>
    <property type="match status" value="1"/>
</dbReference>
<dbReference type="SUPFAM" id="SSF52821">
    <property type="entry name" value="Rhodanese/Cell cycle control phosphatase"/>
    <property type="match status" value="1"/>
</dbReference>
<gene>
    <name evidence="2" type="ORF">TrRE_jg6795</name>
</gene>
<dbReference type="Proteomes" id="UP001165082">
    <property type="component" value="Unassembled WGS sequence"/>
</dbReference>
<name>A0A9W7AQA3_9STRA</name>
<reference evidence="2" key="1">
    <citation type="submission" date="2022-07" db="EMBL/GenBank/DDBJ databases">
        <title>Genome analysis of Parmales, a sister group of diatoms, reveals the evolutionary specialization of diatoms from phago-mixotrophs to photoautotrophs.</title>
        <authorList>
            <person name="Ban H."/>
            <person name="Sato S."/>
            <person name="Yoshikawa S."/>
            <person name="Kazumasa Y."/>
            <person name="Nakamura Y."/>
            <person name="Ichinomiya M."/>
            <person name="Saitoh K."/>
            <person name="Sato N."/>
            <person name="Blanc-Mathieu R."/>
            <person name="Endo H."/>
            <person name="Kuwata A."/>
            <person name="Ogata H."/>
        </authorList>
    </citation>
    <scope>NUCLEOTIDE SEQUENCE</scope>
</reference>
<feature type="domain" description="Rhodanese" evidence="1">
    <location>
        <begin position="49"/>
        <end position="141"/>
    </location>
</feature>